<accession>A0ABN1IJS7</accession>
<proteinExistence type="predicted"/>
<protein>
    <submittedName>
        <fullName evidence="1">Uncharacterized protein</fullName>
    </submittedName>
</protein>
<evidence type="ECO:0000313" key="2">
    <source>
        <dbReference type="Proteomes" id="UP001501758"/>
    </source>
</evidence>
<organism evidence="1 2">
    <name type="scientific">Aquimarina litoralis</name>
    <dbReference type="NCBI Taxonomy" id="584605"/>
    <lineage>
        <taxon>Bacteria</taxon>
        <taxon>Pseudomonadati</taxon>
        <taxon>Bacteroidota</taxon>
        <taxon>Flavobacteriia</taxon>
        <taxon>Flavobacteriales</taxon>
        <taxon>Flavobacteriaceae</taxon>
        <taxon>Aquimarina</taxon>
    </lineage>
</organism>
<dbReference type="RefSeq" id="WP_299604533.1">
    <property type="nucleotide sequence ID" value="NZ_BAAAGE010000001.1"/>
</dbReference>
<evidence type="ECO:0000313" key="1">
    <source>
        <dbReference type="EMBL" id="GAA0715444.1"/>
    </source>
</evidence>
<comment type="caution">
    <text evidence="1">The sequence shown here is derived from an EMBL/GenBank/DDBJ whole genome shotgun (WGS) entry which is preliminary data.</text>
</comment>
<sequence length="155" mass="18154">MAKIIEVKIDRIPDFIEVDDDKTNEVLIHTELEFHPLDIETNMEYILHLFVYDVHGKKDVPVLISNWDDTKVLRVARDDRRDDFLCKESVLIRSSEINKKSVTIKTPMILKLGKLQENTSVYTRKFEVFATMIPAVDRVSNWSKPFESQLVFKSK</sequence>
<gene>
    <name evidence="1" type="ORF">GCM10009430_09900</name>
</gene>
<dbReference type="EMBL" id="BAAAGE010000001">
    <property type="protein sequence ID" value="GAA0715444.1"/>
    <property type="molecule type" value="Genomic_DNA"/>
</dbReference>
<name>A0ABN1IJS7_9FLAO</name>
<keyword evidence="2" id="KW-1185">Reference proteome</keyword>
<reference evidence="1 2" key="1">
    <citation type="journal article" date="2019" name="Int. J. Syst. Evol. Microbiol.">
        <title>The Global Catalogue of Microorganisms (GCM) 10K type strain sequencing project: providing services to taxonomists for standard genome sequencing and annotation.</title>
        <authorList>
            <consortium name="The Broad Institute Genomics Platform"/>
            <consortium name="The Broad Institute Genome Sequencing Center for Infectious Disease"/>
            <person name="Wu L."/>
            <person name="Ma J."/>
        </authorList>
    </citation>
    <scope>NUCLEOTIDE SEQUENCE [LARGE SCALE GENOMIC DNA]</scope>
    <source>
        <strain evidence="1 2">JCM 15974</strain>
    </source>
</reference>
<dbReference type="Proteomes" id="UP001501758">
    <property type="component" value="Unassembled WGS sequence"/>
</dbReference>